<dbReference type="PANTHER" id="PTHR11390">
    <property type="entry name" value="PROKARYOTIC DNA TOPOISOMERASE"/>
    <property type="match status" value="1"/>
</dbReference>
<evidence type="ECO:0000313" key="4">
    <source>
        <dbReference type="Proteomes" id="UP000319731"/>
    </source>
</evidence>
<gene>
    <name evidence="3" type="ORF">SmJEL517_g01668</name>
</gene>
<dbReference type="GeneID" id="42002893"/>
<dbReference type="Gene3D" id="1.10.290.10">
    <property type="entry name" value="Topoisomerase I, domain 4"/>
    <property type="match status" value="1"/>
</dbReference>
<dbReference type="PANTHER" id="PTHR11390:SF21">
    <property type="entry name" value="DNA TOPOISOMERASE 3-ALPHA"/>
    <property type="match status" value="1"/>
</dbReference>
<dbReference type="Pfam" id="PF01131">
    <property type="entry name" value="Topoisom_bac"/>
    <property type="match status" value="1"/>
</dbReference>
<dbReference type="Proteomes" id="UP000319731">
    <property type="component" value="Unassembled WGS sequence"/>
</dbReference>
<sequence length="65" mass="7376">MSSPRRSEMQKIGTSALRMYGDQIMQIAEALYSRGILSYPRTETQVFDEGLELRALIEKQVVDPA</sequence>
<dbReference type="GO" id="GO:0003677">
    <property type="term" value="F:DNA binding"/>
    <property type="evidence" value="ECO:0007669"/>
    <property type="project" value="UniProtKB-KW"/>
</dbReference>
<dbReference type="SUPFAM" id="SSF56712">
    <property type="entry name" value="Prokaryotic type I DNA topoisomerase"/>
    <property type="match status" value="1"/>
</dbReference>
<evidence type="ECO:0000256" key="1">
    <source>
        <dbReference type="RuleBase" id="RU362092"/>
    </source>
</evidence>
<reference evidence="3 4" key="1">
    <citation type="journal article" date="2019" name="Sci. Rep.">
        <title>Comparative genomics of chytrid fungi reveal insights into the obligate biotrophic and pathogenic lifestyle of Synchytrium endobioticum.</title>
        <authorList>
            <person name="van de Vossenberg B.T.L.H."/>
            <person name="Warris S."/>
            <person name="Nguyen H.D.T."/>
            <person name="van Gent-Pelzer M.P.E."/>
            <person name="Joly D.L."/>
            <person name="van de Geest H.C."/>
            <person name="Bonants P.J.M."/>
            <person name="Smith D.S."/>
            <person name="Levesque C.A."/>
            <person name="van der Lee T.A.J."/>
        </authorList>
    </citation>
    <scope>NUCLEOTIDE SEQUENCE [LARGE SCALE GENOMIC DNA]</scope>
    <source>
        <strain evidence="3 4">JEL517</strain>
    </source>
</reference>
<dbReference type="GO" id="GO:0006310">
    <property type="term" value="P:DNA recombination"/>
    <property type="evidence" value="ECO:0007669"/>
    <property type="project" value="TreeGrafter"/>
</dbReference>
<feature type="domain" description="Topo IA-type catalytic" evidence="2">
    <location>
        <begin position="1"/>
        <end position="65"/>
    </location>
</feature>
<dbReference type="GO" id="GO:0006265">
    <property type="term" value="P:DNA topological change"/>
    <property type="evidence" value="ECO:0007669"/>
    <property type="project" value="InterPro"/>
</dbReference>
<keyword evidence="1" id="KW-0799">Topoisomerase</keyword>
<dbReference type="PROSITE" id="PS52039">
    <property type="entry name" value="TOPO_IA_2"/>
    <property type="match status" value="1"/>
</dbReference>
<dbReference type="InterPro" id="IPR023406">
    <property type="entry name" value="Topo_IA_AS"/>
</dbReference>
<comment type="caution">
    <text evidence="3">The sequence shown here is derived from an EMBL/GenBank/DDBJ whole genome shotgun (WGS) entry which is preliminary data.</text>
</comment>
<protein>
    <recommendedName>
        <fullName evidence="1">DNA topoisomerase</fullName>
        <ecNumber evidence="1">5.6.2.1</ecNumber>
    </recommendedName>
</protein>
<comment type="function">
    <text evidence="1">Introduces a single-strand break via transesterification at a target site in duplex DNA. Releases the supercoiling and torsional tension of DNA introduced during the DNA replication and transcription by transiently cleaving and rejoining one strand of the DNA duplex. The scissile phosphodiester is attacked by the catalytic tyrosine of the enzyme, resulting in the formation of a DNA-(5'-phosphotyrosyl)-enzyme intermediate and the expulsion of a 3'-OH DNA strand.</text>
</comment>
<keyword evidence="1" id="KW-0413">Isomerase</keyword>
<dbReference type="STRING" id="1806994.A0A507CAR4"/>
<dbReference type="InterPro" id="IPR013826">
    <property type="entry name" value="Topo_IA_cen_sub3"/>
</dbReference>
<dbReference type="EC" id="5.6.2.1" evidence="1"/>
<evidence type="ECO:0000259" key="2">
    <source>
        <dbReference type="PROSITE" id="PS52039"/>
    </source>
</evidence>
<dbReference type="GO" id="GO:0031422">
    <property type="term" value="C:RecQ family helicase-topoisomerase III complex"/>
    <property type="evidence" value="ECO:0007669"/>
    <property type="project" value="TreeGrafter"/>
</dbReference>
<dbReference type="PROSITE" id="PS00396">
    <property type="entry name" value="TOPO_IA_1"/>
    <property type="match status" value="1"/>
</dbReference>
<dbReference type="GO" id="GO:0005634">
    <property type="term" value="C:nucleus"/>
    <property type="evidence" value="ECO:0007669"/>
    <property type="project" value="TreeGrafter"/>
</dbReference>
<dbReference type="GO" id="GO:0006281">
    <property type="term" value="P:DNA repair"/>
    <property type="evidence" value="ECO:0007669"/>
    <property type="project" value="TreeGrafter"/>
</dbReference>
<dbReference type="AlphaFoldDB" id="A0A507CAR4"/>
<organism evidence="3 4">
    <name type="scientific">Synchytrium microbalum</name>
    <dbReference type="NCBI Taxonomy" id="1806994"/>
    <lineage>
        <taxon>Eukaryota</taxon>
        <taxon>Fungi</taxon>
        <taxon>Fungi incertae sedis</taxon>
        <taxon>Chytridiomycota</taxon>
        <taxon>Chytridiomycota incertae sedis</taxon>
        <taxon>Chytridiomycetes</taxon>
        <taxon>Synchytriales</taxon>
        <taxon>Synchytriaceae</taxon>
        <taxon>Synchytrium</taxon>
    </lineage>
</organism>
<accession>A0A507CAR4</accession>
<dbReference type="InterPro" id="IPR000380">
    <property type="entry name" value="Topo_IA"/>
</dbReference>
<proteinExistence type="inferred from homology"/>
<dbReference type="InterPro" id="IPR013497">
    <property type="entry name" value="Topo_IA_cen"/>
</dbReference>
<comment type="catalytic activity">
    <reaction evidence="1">
        <text>ATP-independent breakage of single-stranded DNA, followed by passage and rejoining.</text>
        <dbReference type="EC" id="5.6.2.1"/>
    </reaction>
</comment>
<dbReference type="RefSeq" id="XP_031026582.1">
    <property type="nucleotide sequence ID" value="XM_031167596.1"/>
</dbReference>
<name>A0A507CAR4_9FUNG</name>
<dbReference type="InterPro" id="IPR023405">
    <property type="entry name" value="Topo_IA_core_domain"/>
</dbReference>
<evidence type="ECO:0000313" key="3">
    <source>
        <dbReference type="EMBL" id="TPX36269.1"/>
    </source>
</evidence>
<dbReference type="OrthoDB" id="430051at2759"/>
<keyword evidence="4" id="KW-1185">Reference proteome</keyword>
<keyword evidence="1" id="KW-0238">DNA-binding</keyword>
<comment type="similarity">
    <text evidence="1">Belongs to the type IA topoisomerase family.</text>
</comment>
<dbReference type="EMBL" id="QEAO01000005">
    <property type="protein sequence ID" value="TPX36269.1"/>
    <property type="molecule type" value="Genomic_DNA"/>
</dbReference>
<dbReference type="GO" id="GO:0003917">
    <property type="term" value="F:DNA topoisomerase type I (single strand cut, ATP-independent) activity"/>
    <property type="evidence" value="ECO:0007669"/>
    <property type="project" value="UniProtKB-EC"/>
</dbReference>